<reference evidence="1 2" key="1">
    <citation type="journal article" date="2014" name="Nature">
        <title>An environmental bacterial taxon with a large and distinct metabolic repertoire.</title>
        <authorList>
            <person name="Wilson M.C."/>
            <person name="Mori T."/>
            <person name="Ruckert C."/>
            <person name="Uria A.R."/>
            <person name="Helf M.J."/>
            <person name="Takada K."/>
            <person name="Gernert C."/>
            <person name="Steffens U.A."/>
            <person name="Heycke N."/>
            <person name="Schmitt S."/>
            <person name="Rinke C."/>
            <person name="Helfrich E.J."/>
            <person name="Brachmann A.O."/>
            <person name="Gurgui C."/>
            <person name="Wakimoto T."/>
            <person name="Kracht M."/>
            <person name="Crusemann M."/>
            <person name="Hentschel U."/>
            <person name="Abe I."/>
            <person name="Matsunaga S."/>
            <person name="Kalinowski J."/>
            <person name="Takeyama H."/>
            <person name="Piel J."/>
        </authorList>
    </citation>
    <scope>NUCLEOTIDE SEQUENCE [LARGE SCALE GENOMIC DNA]</scope>
    <source>
        <strain evidence="2">TSY2</strain>
    </source>
</reference>
<gene>
    <name evidence="1" type="ORF">ETSY2_46545</name>
</gene>
<dbReference type="Proteomes" id="UP000019140">
    <property type="component" value="Unassembled WGS sequence"/>
</dbReference>
<comment type="caution">
    <text evidence="1">The sequence shown here is derived from an EMBL/GenBank/DDBJ whole genome shotgun (WGS) entry which is preliminary data.</text>
</comment>
<sequence length="70" mass="7544">MNVDACAGRTVLIASSLPSRFGDRQPTACGESQPSSDYAVVNDFRQFDLRAKMHESEIAADLKQGGLASR</sequence>
<evidence type="ECO:0000313" key="2">
    <source>
        <dbReference type="Proteomes" id="UP000019140"/>
    </source>
</evidence>
<protein>
    <submittedName>
        <fullName evidence="1">Uncharacterized protein</fullName>
    </submittedName>
</protein>
<dbReference type="AlphaFoldDB" id="W4LE63"/>
<dbReference type="HOGENOM" id="CLU_2750232_0_0_7"/>
<evidence type="ECO:0000313" key="1">
    <source>
        <dbReference type="EMBL" id="ETW96368.1"/>
    </source>
</evidence>
<organism evidence="1 2">
    <name type="scientific">Candidatus Entotheonella gemina</name>
    <dbReference type="NCBI Taxonomy" id="1429439"/>
    <lineage>
        <taxon>Bacteria</taxon>
        <taxon>Pseudomonadati</taxon>
        <taxon>Nitrospinota/Tectimicrobiota group</taxon>
        <taxon>Candidatus Tectimicrobiota</taxon>
        <taxon>Candidatus Entotheonellia</taxon>
        <taxon>Candidatus Entotheonellales</taxon>
        <taxon>Candidatus Entotheonellaceae</taxon>
        <taxon>Candidatus Entotheonella</taxon>
    </lineage>
</organism>
<dbReference type="EMBL" id="AZHX01002191">
    <property type="protein sequence ID" value="ETW96368.1"/>
    <property type="molecule type" value="Genomic_DNA"/>
</dbReference>
<keyword evidence="2" id="KW-1185">Reference proteome</keyword>
<proteinExistence type="predicted"/>
<accession>W4LE63</accession>
<name>W4LE63_9BACT</name>